<dbReference type="EMBL" id="FN543093">
    <property type="protein sequence ID" value="CBA28660.1"/>
    <property type="molecule type" value="Genomic_DNA"/>
</dbReference>
<dbReference type="SUPFAM" id="SSF56281">
    <property type="entry name" value="Metallo-hydrolase/oxidoreductase"/>
    <property type="match status" value="1"/>
</dbReference>
<name>C9XXP4_CROTZ</name>
<dbReference type="InterPro" id="IPR001279">
    <property type="entry name" value="Metallo-B-lactamas"/>
</dbReference>
<keyword evidence="4" id="KW-0862">Zinc</keyword>
<dbReference type="HOGENOM" id="CLU_030571_3_0_6"/>
<dbReference type="Gene3D" id="3.60.15.10">
    <property type="entry name" value="Ribonuclease Z/Hydroxyacylglutathione hydrolase-like"/>
    <property type="match status" value="1"/>
</dbReference>
<dbReference type="Proteomes" id="UP000002069">
    <property type="component" value="Chromosome"/>
</dbReference>
<dbReference type="GO" id="GO:0016787">
    <property type="term" value="F:hydrolase activity"/>
    <property type="evidence" value="ECO:0007669"/>
    <property type="project" value="UniProtKB-KW"/>
</dbReference>
<dbReference type="KEGG" id="ctu:CTU_10280"/>
<keyword evidence="3" id="KW-0378">Hydrolase</keyword>
<proteinExistence type="inferred from homology"/>
<dbReference type="Pfam" id="PF00753">
    <property type="entry name" value="Lactamase_B"/>
    <property type="match status" value="1"/>
</dbReference>
<organism evidence="6 7">
    <name type="scientific">Cronobacter turicensis (strain DSM 18703 / CCUG 55852 / LMG 23827 / z3032)</name>
    <dbReference type="NCBI Taxonomy" id="693216"/>
    <lineage>
        <taxon>Bacteria</taxon>
        <taxon>Pseudomonadati</taxon>
        <taxon>Pseudomonadota</taxon>
        <taxon>Gammaproteobacteria</taxon>
        <taxon>Enterobacterales</taxon>
        <taxon>Enterobacteriaceae</taxon>
        <taxon>Cronobacter</taxon>
    </lineage>
</organism>
<evidence type="ECO:0000259" key="5">
    <source>
        <dbReference type="SMART" id="SM00849"/>
    </source>
</evidence>
<reference evidence="6 7" key="1">
    <citation type="journal article" date="2010" name="J. Bacteriol.">
        <title>Complete Genome Sequence of Cronobacter turicensis LMG 23827, a foodborne pathogen causing deaths in neonates.</title>
        <authorList>
            <person name="Stephan R."/>
            <person name="Lehner A."/>
            <person name="Tischler P."/>
            <person name="Rattei T."/>
        </authorList>
    </citation>
    <scope>NUCLEOTIDE SEQUENCE [LARGE SCALE GENOMIC DNA]</scope>
    <source>
        <strain evidence="7">DSM 18703 / CCUG 55852 / LMG 23827 / z3032</strain>
    </source>
</reference>
<dbReference type="SMART" id="SM00849">
    <property type="entry name" value="Lactamase_B"/>
    <property type="match status" value="1"/>
</dbReference>
<dbReference type="CDD" id="cd07742">
    <property type="entry name" value="metallo-hydrolase-like_MBL-fold"/>
    <property type="match status" value="1"/>
</dbReference>
<comment type="similarity">
    <text evidence="1">Belongs to the metallo-beta-lactamase superfamily.</text>
</comment>
<dbReference type="InterPro" id="IPR051013">
    <property type="entry name" value="MBL_superfamily_lactonases"/>
</dbReference>
<keyword evidence="7" id="KW-1185">Reference proteome</keyword>
<evidence type="ECO:0000313" key="7">
    <source>
        <dbReference type="Proteomes" id="UP000002069"/>
    </source>
</evidence>
<evidence type="ECO:0000313" key="6">
    <source>
        <dbReference type="EMBL" id="CBA28660.1"/>
    </source>
</evidence>
<reference evidence="7" key="2">
    <citation type="journal article" date="2011" name="J. Bacteriol.">
        <title>Complete genome sequence of Cronobacter turicensis LMG 23827, a food-borne pathogen causing deaths in neonates.</title>
        <authorList>
            <person name="Stephan R."/>
            <person name="Lehner A."/>
            <person name="Tischler P."/>
            <person name="Rattei T."/>
        </authorList>
    </citation>
    <scope>NUCLEOTIDE SEQUENCE [LARGE SCALE GENOMIC DNA]</scope>
    <source>
        <strain evidence="7">DSM 18703 / CCUG 55852 / LMG 23827 / z3032</strain>
    </source>
</reference>
<sequence>MRNKGEAMRVHHLNCGCMCPLGGALYDGFSKGLHAHLICHCLLIETEHHGLVLVDTGFGCDDMRHPGRRLPLFFRALNNIQYRESLTALHHIQALGFKPEDVRHIVLTHLDFDHAGGISDFPHAQVHLMQREMTAADGRDTWLDTARYRPGQWGNRSGWHGYQAHGEPWFGFSAVRSLDGLPPEILLIPLPGHTEGHAGVAIDTPQGWLLHGGDAWFYRDEMAADPHCTPGLRFYQWMMQKDKAARLANQKRLRLLAADASAGVRLFCSHDAREFERISGKKLAI</sequence>
<evidence type="ECO:0000256" key="1">
    <source>
        <dbReference type="ARBA" id="ARBA00007749"/>
    </source>
</evidence>
<dbReference type="PATRIC" id="fig|693216.3.peg.992"/>
<dbReference type="GO" id="GO:0046872">
    <property type="term" value="F:metal ion binding"/>
    <property type="evidence" value="ECO:0007669"/>
    <property type="project" value="UniProtKB-KW"/>
</dbReference>
<accession>C9XXP4</accession>
<dbReference type="InterPro" id="IPR036866">
    <property type="entry name" value="RibonucZ/Hydroxyglut_hydro"/>
</dbReference>
<dbReference type="PANTHER" id="PTHR42978:SF3">
    <property type="entry name" value="BLR3078 PROTEIN"/>
    <property type="match status" value="1"/>
</dbReference>
<gene>
    <name evidence="6" type="ordered locus">Ctu_10280</name>
</gene>
<dbReference type="PANTHER" id="PTHR42978">
    <property type="entry name" value="QUORUM-QUENCHING LACTONASE YTNP-RELATED-RELATED"/>
    <property type="match status" value="1"/>
</dbReference>
<evidence type="ECO:0000256" key="3">
    <source>
        <dbReference type="ARBA" id="ARBA00022801"/>
    </source>
</evidence>
<evidence type="ECO:0000256" key="4">
    <source>
        <dbReference type="ARBA" id="ARBA00022833"/>
    </source>
</evidence>
<evidence type="ECO:0000256" key="2">
    <source>
        <dbReference type="ARBA" id="ARBA00022723"/>
    </source>
</evidence>
<feature type="domain" description="Metallo-beta-lactamase" evidence="5">
    <location>
        <begin position="38"/>
        <end position="270"/>
    </location>
</feature>
<keyword evidence="2" id="KW-0479">Metal-binding</keyword>
<protein>
    <submittedName>
        <fullName evidence="6">Uncharacterized protein Rv2300c/MT2357</fullName>
    </submittedName>
</protein>
<dbReference type="AlphaFoldDB" id="C9XXP4"/>